<keyword evidence="2" id="KW-1185">Reference proteome</keyword>
<gene>
    <name evidence="1" type="ORF">TSUD_320030</name>
</gene>
<sequence length="94" mass="10350">MEQDGPATFRPRARVATTYTPSIEKGRPVLQGLLAIDYMTKAPRAPKSGKLEPLPAARRAAFLAHRAPARSWRAGVSAWHVARLPLARRAPTRI</sequence>
<accession>A0A2Z6N482</accession>
<evidence type="ECO:0000313" key="1">
    <source>
        <dbReference type="EMBL" id="GAU38531.1"/>
    </source>
</evidence>
<organism evidence="1 2">
    <name type="scientific">Trifolium subterraneum</name>
    <name type="common">Subterranean clover</name>
    <dbReference type="NCBI Taxonomy" id="3900"/>
    <lineage>
        <taxon>Eukaryota</taxon>
        <taxon>Viridiplantae</taxon>
        <taxon>Streptophyta</taxon>
        <taxon>Embryophyta</taxon>
        <taxon>Tracheophyta</taxon>
        <taxon>Spermatophyta</taxon>
        <taxon>Magnoliopsida</taxon>
        <taxon>eudicotyledons</taxon>
        <taxon>Gunneridae</taxon>
        <taxon>Pentapetalae</taxon>
        <taxon>rosids</taxon>
        <taxon>fabids</taxon>
        <taxon>Fabales</taxon>
        <taxon>Fabaceae</taxon>
        <taxon>Papilionoideae</taxon>
        <taxon>50 kb inversion clade</taxon>
        <taxon>NPAAA clade</taxon>
        <taxon>Hologalegina</taxon>
        <taxon>IRL clade</taxon>
        <taxon>Trifolieae</taxon>
        <taxon>Trifolium</taxon>
    </lineage>
</organism>
<evidence type="ECO:0000313" key="2">
    <source>
        <dbReference type="Proteomes" id="UP000242715"/>
    </source>
</evidence>
<proteinExistence type="predicted"/>
<dbReference type="EMBL" id="DF973721">
    <property type="protein sequence ID" value="GAU38531.1"/>
    <property type="molecule type" value="Genomic_DNA"/>
</dbReference>
<dbReference type="OrthoDB" id="272977at2759"/>
<protein>
    <submittedName>
        <fullName evidence="1">Uncharacterized protein</fullName>
    </submittedName>
</protein>
<dbReference type="Proteomes" id="UP000242715">
    <property type="component" value="Unassembled WGS sequence"/>
</dbReference>
<reference evidence="2" key="1">
    <citation type="journal article" date="2017" name="Front. Plant Sci.">
        <title>Climate Clever Clovers: New Paradigm to Reduce the Environmental Footprint of Ruminants by Breeding Low Methanogenic Forages Utilizing Haplotype Variation.</title>
        <authorList>
            <person name="Kaur P."/>
            <person name="Appels R."/>
            <person name="Bayer P.E."/>
            <person name="Keeble-Gagnere G."/>
            <person name="Wang J."/>
            <person name="Hirakawa H."/>
            <person name="Shirasawa K."/>
            <person name="Vercoe P."/>
            <person name="Stefanova K."/>
            <person name="Durmic Z."/>
            <person name="Nichols P."/>
            <person name="Revell C."/>
            <person name="Isobe S.N."/>
            <person name="Edwards D."/>
            <person name="Erskine W."/>
        </authorList>
    </citation>
    <scope>NUCLEOTIDE SEQUENCE [LARGE SCALE GENOMIC DNA]</scope>
    <source>
        <strain evidence="2">cv. Daliak</strain>
    </source>
</reference>
<dbReference type="AlphaFoldDB" id="A0A2Z6N482"/>
<name>A0A2Z6N482_TRISU</name>